<evidence type="ECO:0000256" key="1">
    <source>
        <dbReference type="ARBA" id="ARBA00006484"/>
    </source>
</evidence>
<protein>
    <submittedName>
        <fullName evidence="3">SDR family NAD(P)-dependent oxidoreductase</fullName>
    </submittedName>
</protein>
<dbReference type="Proteomes" id="UP001589758">
    <property type="component" value="Unassembled WGS sequence"/>
</dbReference>
<dbReference type="PROSITE" id="PS00061">
    <property type="entry name" value="ADH_SHORT"/>
    <property type="match status" value="1"/>
</dbReference>
<dbReference type="EMBL" id="JBHLXE010000090">
    <property type="protein sequence ID" value="MFC0180060.1"/>
    <property type="molecule type" value="Genomic_DNA"/>
</dbReference>
<evidence type="ECO:0000313" key="3">
    <source>
        <dbReference type="EMBL" id="MFC0180060.1"/>
    </source>
</evidence>
<gene>
    <name evidence="3" type="ORF">ACFFIT_08210</name>
</gene>
<sequence length="252" mass="28392">MAQMKTKTIWILGASSGIGYELAILLAKQSHQLILSARNEKLLSELHDKLQPTASVEHLVVPCDCSDYENLKEAKALISERIKRIDSVIFMAGQYEPLSILDIQKKHIDSIIKTNLNGPMYLTELVLQELLTQKESQLIFCASVAGFVGLPNAQPYSASKAALINFVQSLHAEHAKDIDIKIINPGFVKTPLTDKNSFKMPFIITAQDAAESIMKSIHKRNVFEIHFPKKFTFIMKLLALLPYRVLHRLVKR</sequence>
<name>A0ABV6CAS7_9GAMM</name>
<dbReference type="InterPro" id="IPR002347">
    <property type="entry name" value="SDR_fam"/>
</dbReference>
<evidence type="ECO:0000256" key="2">
    <source>
        <dbReference type="ARBA" id="ARBA00023002"/>
    </source>
</evidence>
<dbReference type="InterPro" id="IPR020904">
    <property type="entry name" value="Sc_DH/Rdtase_CS"/>
</dbReference>
<keyword evidence="4" id="KW-1185">Reference proteome</keyword>
<evidence type="ECO:0000313" key="4">
    <source>
        <dbReference type="Proteomes" id="UP001589758"/>
    </source>
</evidence>
<proteinExistence type="inferred from homology"/>
<dbReference type="PANTHER" id="PTHR44196">
    <property type="entry name" value="DEHYDROGENASE/REDUCTASE SDR FAMILY MEMBER 7B"/>
    <property type="match status" value="1"/>
</dbReference>
<organism evidence="3 4">
    <name type="scientific">Thorsellia kenyensis</name>
    <dbReference type="NCBI Taxonomy" id="1549888"/>
    <lineage>
        <taxon>Bacteria</taxon>
        <taxon>Pseudomonadati</taxon>
        <taxon>Pseudomonadota</taxon>
        <taxon>Gammaproteobacteria</taxon>
        <taxon>Enterobacterales</taxon>
        <taxon>Thorselliaceae</taxon>
        <taxon>Thorsellia</taxon>
    </lineage>
</organism>
<reference evidence="3 4" key="1">
    <citation type="submission" date="2024-09" db="EMBL/GenBank/DDBJ databases">
        <authorList>
            <person name="Sun Q."/>
            <person name="Mori K."/>
        </authorList>
    </citation>
    <scope>NUCLEOTIDE SEQUENCE [LARGE SCALE GENOMIC DNA]</scope>
    <source>
        <strain evidence="3 4">CCM 8545</strain>
    </source>
</reference>
<keyword evidence="2" id="KW-0560">Oxidoreductase</keyword>
<dbReference type="Pfam" id="PF00106">
    <property type="entry name" value="adh_short"/>
    <property type="match status" value="1"/>
</dbReference>
<dbReference type="PANTHER" id="PTHR44196:SF1">
    <property type="entry name" value="DEHYDROGENASE_REDUCTASE SDR FAMILY MEMBER 7B"/>
    <property type="match status" value="1"/>
</dbReference>
<comment type="caution">
    <text evidence="3">The sequence shown here is derived from an EMBL/GenBank/DDBJ whole genome shotgun (WGS) entry which is preliminary data.</text>
</comment>
<dbReference type="InterPro" id="IPR036291">
    <property type="entry name" value="NAD(P)-bd_dom_sf"/>
</dbReference>
<dbReference type="PRINTS" id="PR00081">
    <property type="entry name" value="GDHRDH"/>
</dbReference>
<comment type="similarity">
    <text evidence="1">Belongs to the short-chain dehydrogenases/reductases (SDR) family.</text>
</comment>
<dbReference type="Gene3D" id="3.40.50.720">
    <property type="entry name" value="NAD(P)-binding Rossmann-like Domain"/>
    <property type="match status" value="1"/>
</dbReference>
<dbReference type="SUPFAM" id="SSF51735">
    <property type="entry name" value="NAD(P)-binding Rossmann-fold domains"/>
    <property type="match status" value="1"/>
</dbReference>
<dbReference type="RefSeq" id="WP_385877175.1">
    <property type="nucleotide sequence ID" value="NZ_JBHLXE010000090.1"/>
</dbReference>
<accession>A0ABV6CAS7</accession>